<comment type="caution">
    <text evidence="3">The sequence shown here is derived from an EMBL/GenBank/DDBJ whole genome shotgun (WGS) entry which is preliminary data.</text>
</comment>
<dbReference type="InterPro" id="IPR052710">
    <property type="entry name" value="CAAX_protease"/>
</dbReference>
<feature type="transmembrane region" description="Helical" evidence="1">
    <location>
        <begin position="354"/>
        <end position="376"/>
    </location>
</feature>
<dbReference type="RefSeq" id="WP_008009095.1">
    <property type="nucleotide sequence ID" value="NZ_AOIT01000010.1"/>
</dbReference>
<feature type="transmembrane region" description="Helical" evidence="1">
    <location>
        <begin position="269"/>
        <end position="289"/>
    </location>
</feature>
<feature type="transmembrane region" description="Helical" evidence="1">
    <location>
        <begin position="145"/>
        <end position="168"/>
    </location>
</feature>
<feature type="transmembrane region" description="Helical" evidence="1">
    <location>
        <begin position="188"/>
        <end position="206"/>
    </location>
</feature>
<feature type="transmembrane region" description="Helical" evidence="1">
    <location>
        <begin position="45"/>
        <end position="62"/>
    </location>
</feature>
<feature type="transmembrane region" description="Helical" evidence="1">
    <location>
        <begin position="12"/>
        <end position="33"/>
    </location>
</feature>
<organism evidence="3 4">
    <name type="scientific">Natrinema limicola JCM 13563</name>
    <dbReference type="NCBI Taxonomy" id="1230457"/>
    <lineage>
        <taxon>Archaea</taxon>
        <taxon>Methanobacteriati</taxon>
        <taxon>Methanobacteriota</taxon>
        <taxon>Stenosarchaea group</taxon>
        <taxon>Halobacteria</taxon>
        <taxon>Halobacteriales</taxon>
        <taxon>Natrialbaceae</taxon>
        <taxon>Natrinema</taxon>
    </lineage>
</organism>
<evidence type="ECO:0000256" key="1">
    <source>
        <dbReference type="SAM" id="Phobius"/>
    </source>
</evidence>
<dbReference type="EMBL" id="AOIT01000010">
    <property type="protein sequence ID" value="ELZ26055.1"/>
    <property type="molecule type" value="Genomic_DNA"/>
</dbReference>
<evidence type="ECO:0000259" key="2">
    <source>
        <dbReference type="Pfam" id="PF02517"/>
    </source>
</evidence>
<accession>M0CS25</accession>
<dbReference type="PATRIC" id="fig|1230457.4.peg.264"/>
<dbReference type="Pfam" id="PF02517">
    <property type="entry name" value="Rce1-like"/>
    <property type="match status" value="1"/>
</dbReference>
<feature type="transmembrane region" description="Helical" evidence="1">
    <location>
        <begin position="112"/>
        <end position="133"/>
    </location>
</feature>
<feature type="transmembrane region" description="Helical" evidence="1">
    <location>
        <begin position="327"/>
        <end position="347"/>
    </location>
</feature>
<proteinExistence type="predicted"/>
<dbReference type="eggNOG" id="arCOG02767">
    <property type="taxonomic scope" value="Archaea"/>
</dbReference>
<keyword evidence="1" id="KW-0472">Membrane</keyword>
<feature type="domain" description="CAAX prenyl protease 2/Lysostaphin resistance protein A-like" evidence="2">
    <location>
        <begin position="269"/>
        <end position="367"/>
    </location>
</feature>
<feature type="transmembrane region" description="Helical" evidence="1">
    <location>
        <begin position="226"/>
        <end position="249"/>
    </location>
</feature>
<protein>
    <submittedName>
        <fullName evidence="3">Abortive infection protein</fullName>
    </submittedName>
</protein>
<dbReference type="OrthoDB" id="275779at2157"/>
<evidence type="ECO:0000313" key="3">
    <source>
        <dbReference type="EMBL" id="ELZ26055.1"/>
    </source>
</evidence>
<dbReference type="PANTHER" id="PTHR36435">
    <property type="entry name" value="SLR1288 PROTEIN"/>
    <property type="match status" value="1"/>
</dbReference>
<feature type="transmembrane region" description="Helical" evidence="1">
    <location>
        <begin position="74"/>
        <end position="92"/>
    </location>
</feature>
<dbReference type="AlphaFoldDB" id="M0CS25"/>
<dbReference type="GO" id="GO:0004175">
    <property type="term" value="F:endopeptidase activity"/>
    <property type="evidence" value="ECO:0007669"/>
    <property type="project" value="UniProtKB-ARBA"/>
</dbReference>
<gene>
    <name evidence="3" type="ORF">C476_01352</name>
</gene>
<keyword evidence="1" id="KW-0812">Transmembrane</keyword>
<evidence type="ECO:0000313" key="4">
    <source>
        <dbReference type="Proteomes" id="UP000011615"/>
    </source>
</evidence>
<dbReference type="Proteomes" id="UP000011615">
    <property type="component" value="Unassembled WGS sequence"/>
</dbReference>
<dbReference type="PANTHER" id="PTHR36435:SF1">
    <property type="entry name" value="CAAX AMINO TERMINAL PROTEASE FAMILY PROTEIN"/>
    <property type="match status" value="1"/>
</dbReference>
<sequence length="377" mass="38952">MTETARTDDAGQFTSGVVPGLGTALAGITMVAMLVPIRRGVADPVIWAGTGFAAAAVLAFLVRRHGGIERTIAGPIAAGSSIGVILLAGYALNQGTTAPVSVPALSSSIPAVFVAFVTAGLTASVGVADYLGVGVGGLKRRGQQVVVLTGVGFAGLFAPYLTTPVVAIPVLPFLDSFSEIQRTLANQVVGQVGMALGTVLVVGAFLKVTDRDLSFIDLRRPTLRDLVWIVGGIVVLFGVLYAISLSMQATGVESADHATTQTAQNAPEMLLVLIPLAVLVIGPFEELLYRNVIQKSLYETFSRAGAVVVASVIFAAVHVLAYSTAGLGAVIASLGTIFGLSIVLGVIYERTDNLVMPALVHGIYNAVVFTNLYFLVG</sequence>
<dbReference type="GO" id="GO:0080120">
    <property type="term" value="P:CAAX-box protein maturation"/>
    <property type="evidence" value="ECO:0007669"/>
    <property type="project" value="UniProtKB-ARBA"/>
</dbReference>
<keyword evidence="1" id="KW-1133">Transmembrane helix</keyword>
<dbReference type="STRING" id="1230457.C476_01352"/>
<name>M0CS25_9EURY</name>
<dbReference type="InterPro" id="IPR003675">
    <property type="entry name" value="Rce1/LyrA-like_dom"/>
</dbReference>
<feature type="transmembrane region" description="Helical" evidence="1">
    <location>
        <begin position="301"/>
        <end position="321"/>
    </location>
</feature>
<reference evidence="3 4" key="1">
    <citation type="journal article" date="2014" name="PLoS Genet.">
        <title>Phylogenetically driven sequencing of extremely halophilic archaea reveals strategies for static and dynamic osmo-response.</title>
        <authorList>
            <person name="Becker E.A."/>
            <person name="Seitzer P.M."/>
            <person name="Tritt A."/>
            <person name="Larsen D."/>
            <person name="Krusor M."/>
            <person name="Yao A.I."/>
            <person name="Wu D."/>
            <person name="Madern D."/>
            <person name="Eisen J.A."/>
            <person name="Darling A.E."/>
            <person name="Facciotti M.T."/>
        </authorList>
    </citation>
    <scope>NUCLEOTIDE SEQUENCE [LARGE SCALE GENOMIC DNA]</scope>
    <source>
        <strain evidence="3 4">JCM 13563</strain>
    </source>
</reference>
<keyword evidence="4" id="KW-1185">Reference proteome</keyword>